<dbReference type="GO" id="GO:0019013">
    <property type="term" value="C:viral nucleocapsid"/>
    <property type="evidence" value="ECO:0007669"/>
    <property type="project" value="UniProtKB-KW"/>
</dbReference>
<organism evidence="1">
    <name type="scientific">Degsystermes virus</name>
    <dbReference type="NCBI Taxonomy" id="2796586"/>
    <lineage>
        <taxon>Viruses</taxon>
        <taxon>Riboviria</taxon>
    </lineage>
</organism>
<reference evidence="1" key="1">
    <citation type="journal article" date="2020" name="Viruses">
        <title>Unmapped RNA Virus Diversity in Termites and their Symbionts.</title>
        <authorList>
            <person name="Lay C.L."/>
            <person name="Shi M."/>
            <person name="Bucek A."/>
            <person name="Bourguignon T."/>
            <person name="Lo N."/>
            <person name="Holmes E.C."/>
        </authorList>
    </citation>
    <scope>NUCLEOTIDE SEQUENCE</scope>
    <source>
        <strain evidence="1">2v_14</strain>
    </source>
</reference>
<sequence>MAEAQEPRDFALHTPWDSIVRWLREDEEIRIWLTRAEAQVLENERLMELPIWKALLQYQGFDIKRIVRNMVRTSREYIRTAEYQEVNIRLRIGDQEHDFNYSNTQTMAMDVEFIIFLFSERGSTNAKYTNKSLEQVTMIMNWMIEKYNINITVNAPMTALDPDMVTVPRIVACFPAKICEYFHRNYGNALATFIDIGIPQPGDISRSVLCPHFTALLPRDIMRRSTSMQVVSFLVHVVVDDVLHKKQGNYTPLENIFTYYSAEYHTPGTPQPSRIAFCRRMNLLTPDEAGFLPILEGAAVFCENRIRELRPNDPRRDAVIEQVKRLV</sequence>
<dbReference type="EMBL" id="MW052075">
    <property type="protein sequence ID" value="QQM16266.1"/>
    <property type="molecule type" value="Genomic_RNA"/>
</dbReference>
<reference evidence="1" key="2">
    <citation type="submission" date="2020-09" db="EMBL/GenBank/DDBJ databases">
        <authorList>
            <person name="Le Lay C."/>
            <person name="Shi M."/>
            <person name="Bucek A."/>
            <person name="Bourguignon T."/>
            <person name="Lo N."/>
            <person name="Holmes E.C."/>
        </authorList>
    </citation>
    <scope>NUCLEOTIDE SEQUENCE</scope>
    <source>
        <strain evidence="1">2v_14</strain>
    </source>
</reference>
<keyword evidence="1" id="KW-0543">Viral nucleoprotein</keyword>
<proteinExistence type="predicted"/>
<keyword evidence="1" id="KW-0946">Virion</keyword>
<protein>
    <submittedName>
        <fullName evidence="1">Putative nucleocapsid protein</fullName>
    </submittedName>
</protein>
<accession>A0A7T7GUW2</accession>
<name>A0A7T7GUW2_9VIRU</name>
<evidence type="ECO:0000313" key="1">
    <source>
        <dbReference type="EMBL" id="QQM16266.1"/>
    </source>
</evidence>